<sequence>MTSLEQFRGYVVMKGKSIATRTFGEIKAMLVMLVFLLVRRGRLSAYHRGRRGPVSIKDAYVGLTYCVNPERFSISDYSKVDTQTAQAQADMILLYREGVVDSANKCYAAARRLKVWSKQRDSSTFFLVDKVRVVRRYLENRQIKYPMDQVENTNRPSSRNSSRSTAHVAKLASMPTEHWNSVADVLKLFNKGKRSHKKKVGVPEDYSKAYKLDNHLDLHSVLSSLAEKDVKSVELELKDVCPDLLPAKAFDRTTKKEVEVVQFNYNAIIEYLSSSSLIVGWKTGKRFCHLITELKIQDTGCALRYLCTADVMAIVFWLF</sequence>
<keyword evidence="1" id="KW-1185">Reference proteome</keyword>
<evidence type="ECO:0000313" key="2">
    <source>
        <dbReference type="WBParaSite" id="jg8995"/>
    </source>
</evidence>
<proteinExistence type="predicted"/>
<reference evidence="2" key="1">
    <citation type="submission" date="2022-11" db="UniProtKB">
        <authorList>
            <consortium name="WormBaseParasite"/>
        </authorList>
    </citation>
    <scope>IDENTIFICATION</scope>
</reference>
<protein>
    <submittedName>
        <fullName evidence="2">Uncharacterized protein</fullName>
    </submittedName>
</protein>
<accession>A0A915EU39</accession>
<name>A0A915EU39_9BILA</name>
<evidence type="ECO:0000313" key="1">
    <source>
        <dbReference type="Proteomes" id="UP000887574"/>
    </source>
</evidence>
<dbReference type="AlphaFoldDB" id="A0A915EU39"/>
<dbReference type="Proteomes" id="UP000887574">
    <property type="component" value="Unplaced"/>
</dbReference>
<organism evidence="1 2">
    <name type="scientific">Ditylenchus dipsaci</name>
    <dbReference type="NCBI Taxonomy" id="166011"/>
    <lineage>
        <taxon>Eukaryota</taxon>
        <taxon>Metazoa</taxon>
        <taxon>Ecdysozoa</taxon>
        <taxon>Nematoda</taxon>
        <taxon>Chromadorea</taxon>
        <taxon>Rhabditida</taxon>
        <taxon>Tylenchina</taxon>
        <taxon>Tylenchomorpha</taxon>
        <taxon>Sphaerularioidea</taxon>
        <taxon>Anguinidae</taxon>
        <taxon>Anguininae</taxon>
        <taxon>Ditylenchus</taxon>
    </lineage>
</organism>
<dbReference type="WBParaSite" id="jg8995">
    <property type="protein sequence ID" value="jg8995"/>
    <property type="gene ID" value="jg8995"/>
</dbReference>